<dbReference type="Gene3D" id="2.40.160.60">
    <property type="entry name" value="Outer membrane protein transport protein (OMPP1/FadL/TodX)"/>
    <property type="match status" value="1"/>
</dbReference>
<dbReference type="InterPro" id="IPR005017">
    <property type="entry name" value="OMPP1/FadL/TodX"/>
</dbReference>
<dbReference type="PANTHER" id="PTHR35093">
    <property type="entry name" value="OUTER MEMBRANE PROTEIN NMB0088-RELATED"/>
    <property type="match status" value="1"/>
</dbReference>
<evidence type="ECO:0000313" key="9">
    <source>
        <dbReference type="Proteomes" id="UP001158067"/>
    </source>
</evidence>
<evidence type="ECO:0000256" key="4">
    <source>
        <dbReference type="ARBA" id="ARBA00022692"/>
    </source>
</evidence>
<evidence type="ECO:0000256" key="5">
    <source>
        <dbReference type="ARBA" id="ARBA00022729"/>
    </source>
</evidence>
<evidence type="ECO:0000256" key="1">
    <source>
        <dbReference type="ARBA" id="ARBA00004571"/>
    </source>
</evidence>
<evidence type="ECO:0000256" key="3">
    <source>
        <dbReference type="ARBA" id="ARBA00022452"/>
    </source>
</evidence>
<evidence type="ECO:0000256" key="6">
    <source>
        <dbReference type="ARBA" id="ARBA00023136"/>
    </source>
</evidence>
<reference evidence="8 9" key="1">
    <citation type="submission" date="2017-05" db="EMBL/GenBank/DDBJ databases">
        <authorList>
            <person name="Varghese N."/>
            <person name="Submissions S."/>
        </authorList>
    </citation>
    <scope>NUCLEOTIDE SEQUENCE [LARGE SCALE GENOMIC DNA]</scope>
    <source>
        <strain evidence="8 9">DSM 25457</strain>
    </source>
</reference>
<organism evidence="8 9">
    <name type="scientific">Neorhodopirellula lusitana</name>
    <dbReference type="NCBI Taxonomy" id="445327"/>
    <lineage>
        <taxon>Bacteria</taxon>
        <taxon>Pseudomonadati</taxon>
        <taxon>Planctomycetota</taxon>
        <taxon>Planctomycetia</taxon>
        <taxon>Pirellulales</taxon>
        <taxon>Pirellulaceae</taxon>
        <taxon>Neorhodopirellula</taxon>
    </lineage>
</organism>
<keyword evidence="5" id="KW-0732">Signal</keyword>
<name>A0ABY1Q549_9BACT</name>
<keyword evidence="9" id="KW-1185">Reference proteome</keyword>
<evidence type="ECO:0000256" key="7">
    <source>
        <dbReference type="ARBA" id="ARBA00023237"/>
    </source>
</evidence>
<evidence type="ECO:0000256" key="2">
    <source>
        <dbReference type="ARBA" id="ARBA00008163"/>
    </source>
</evidence>
<dbReference type="Proteomes" id="UP001158067">
    <property type="component" value="Unassembled WGS sequence"/>
</dbReference>
<gene>
    <name evidence="8" type="ORF">SAMN06265222_106127</name>
</gene>
<evidence type="ECO:0000313" key="8">
    <source>
        <dbReference type="EMBL" id="SMP58819.1"/>
    </source>
</evidence>
<keyword evidence="4" id="KW-0812">Transmembrane</keyword>
<accession>A0ABY1Q549</accession>
<dbReference type="SUPFAM" id="SSF56935">
    <property type="entry name" value="Porins"/>
    <property type="match status" value="1"/>
</dbReference>
<comment type="subcellular location">
    <subcellularLocation>
        <location evidence="1">Cell outer membrane</location>
        <topology evidence="1">Multi-pass membrane protein</topology>
    </subcellularLocation>
</comment>
<keyword evidence="7" id="KW-0998">Cell outer membrane</keyword>
<dbReference type="RefSeq" id="WP_283432877.1">
    <property type="nucleotide sequence ID" value="NZ_FXUG01000006.1"/>
</dbReference>
<dbReference type="Pfam" id="PF03349">
    <property type="entry name" value="Toluene_X"/>
    <property type="match status" value="1"/>
</dbReference>
<dbReference type="EMBL" id="FXUG01000006">
    <property type="protein sequence ID" value="SMP58819.1"/>
    <property type="molecule type" value="Genomic_DNA"/>
</dbReference>
<dbReference type="PANTHER" id="PTHR35093:SF8">
    <property type="entry name" value="OUTER MEMBRANE PROTEIN NMB0088-RELATED"/>
    <property type="match status" value="1"/>
</dbReference>
<keyword evidence="6" id="KW-0472">Membrane</keyword>
<protein>
    <submittedName>
        <fullName evidence="8">Long-chain fatty acid transport protein</fullName>
    </submittedName>
</protein>
<comment type="similarity">
    <text evidence="2">Belongs to the OmpP1/FadL family.</text>
</comment>
<sequence length="411" mass="43628">MGHVLDAVGATNQSMGGAGTALPLDAMGALQWNPASITGLRHAEVGFSFAAFGPETSIESSVEAGAFGPGTPGGRLHGSTTSDVGISPIPTFAATTGRTDSPWSFGLGAFAIGGFGVDYPVSSQNPILTPQPPDGFGFGAIYSQFQLMQFCPTVARRFESGWSVGFAPTFNWATLAIDPFSAAAPNADGRYASAAHGDSAWGIGFQAGVFYESAEPGWNLGLSYKSPQWFQDFKMNGWDDTGGARQLQMDLDYPSILSIGGAYTGFQRLQIATDIRYIDYENTDGFQSAGFDANGAVTGFGWDSIWVLSSGVAIDVNDRLQWRFGYTYNQSPIDSANIFYNSPAPAIIQHHLSTGFTREVADGWMCSLAYKHGFQNTVSGKWWGSTGEVAGTRIASTLATNSLSAGLTKRF</sequence>
<comment type="caution">
    <text evidence="8">The sequence shown here is derived from an EMBL/GenBank/DDBJ whole genome shotgun (WGS) entry which is preliminary data.</text>
</comment>
<proteinExistence type="inferred from homology"/>
<keyword evidence="3" id="KW-1134">Transmembrane beta strand</keyword>